<sequence length="83" mass="9315">MFALLLVPYSPVPCFWELYILSPFSVSINLVSSNPCFCELVVVLWEVFGKVVVVVVCGRGWQLARLVAIRDFLGLWDVILIGV</sequence>
<proteinExistence type="predicted"/>
<name>A0A9K3E2Q9_HELAN</name>
<dbReference type="EMBL" id="MNCJ02000330">
    <property type="protein sequence ID" value="KAF5764946.1"/>
    <property type="molecule type" value="Genomic_DNA"/>
</dbReference>
<reference evidence="1" key="2">
    <citation type="submission" date="2020-06" db="EMBL/GenBank/DDBJ databases">
        <title>Helianthus annuus Genome sequencing and assembly Release 2.</title>
        <authorList>
            <person name="Gouzy J."/>
            <person name="Langlade N."/>
            <person name="Munos S."/>
        </authorList>
    </citation>
    <scope>NUCLEOTIDE SEQUENCE</scope>
    <source>
        <tissue evidence="1">Leaves</tissue>
    </source>
</reference>
<protein>
    <submittedName>
        <fullName evidence="1">Uncharacterized protein</fullName>
    </submittedName>
</protein>
<reference evidence="1" key="1">
    <citation type="journal article" date="2017" name="Nature">
        <title>The sunflower genome provides insights into oil metabolism, flowering and Asterid evolution.</title>
        <authorList>
            <person name="Badouin H."/>
            <person name="Gouzy J."/>
            <person name="Grassa C.J."/>
            <person name="Murat F."/>
            <person name="Staton S.E."/>
            <person name="Cottret L."/>
            <person name="Lelandais-Briere C."/>
            <person name="Owens G.L."/>
            <person name="Carrere S."/>
            <person name="Mayjonade B."/>
            <person name="Legrand L."/>
            <person name="Gill N."/>
            <person name="Kane N.C."/>
            <person name="Bowers J.E."/>
            <person name="Hubner S."/>
            <person name="Bellec A."/>
            <person name="Berard A."/>
            <person name="Berges H."/>
            <person name="Blanchet N."/>
            <person name="Boniface M.C."/>
            <person name="Brunel D."/>
            <person name="Catrice O."/>
            <person name="Chaidir N."/>
            <person name="Claudel C."/>
            <person name="Donnadieu C."/>
            <person name="Faraut T."/>
            <person name="Fievet G."/>
            <person name="Helmstetter N."/>
            <person name="King M."/>
            <person name="Knapp S.J."/>
            <person name="Lai Z."/>
            <person name="Le Paslier M.C."/>
            <person name="Lippi Y."/>
            <person name="Lorenzon L."/>
            <person name="Mandel J.R."/>
            <person name="Marage G."/>
            <person name="Marchand G."/>
            <person name="Marquand E."/>
            <person name="Bret-Mestries E."/>
            <person name="Morien E."/>
            <person name="Nambeesan S."/>
            <person name="Nguyen T."/>
            <person name="Pegot-Espagnet P."/>
            <person name="Pouilly N."/>
            <person name="Raftis F."/>
            <person name="Sallet E."/>
            <person name="Schiex T."/>
            <person name="Thomas J."/>
            <person name="Vandecasteele C."/>
            <person name="Vares D."/>
            <person name="Vear F."/>
            <person name="Vautrin S."/>
            <person name="Crespi M."/>
            <person name="Mangin B."/>
            <person name="Burke J.M."/>
            <person name="Salse J."/>
            <person name="Munos S."/>
            <person name="Vincourt P."/>
            <person name="Rieseberg L.H."/>
            <person name="Langlade N.B."/>
        </authorList>
    </citation>
    <scope>NUCLEOTIDE SEQUENCE</scope>
    <source>
        <tissue evidence="1">Leaves</tissue>
    </source>
</reference>
<dbReference type="AlphaFoldDB" id="A0A9K3E2Q9"/>
<keyword evidence="2" id="KW-1185">Reference proteome</keyword>
<dbReference type="Proteomes" id="UP000215914">
    <property type="component" value="Unassembled WGS sequence"/>
</dbReference>
<evidence type="ECO:0000313" key="1">
    <source>
        <dbReference type="EMBL" id="KAF5764946.1"/>
    </source>
</evidence>
<dbReference type="Gramene" id="mRNA:HanXRQr2_Chr15g0697941">
    <property type="protein sequence ID" value="mRNA:HanXRQr2_Chr15g0697941"/>
    <property type="gene ID" value="HanXRQr2_Chr15g0697941"/>
</dbReference>
<evidence type="ECO:0000313" key="2">
    <source>
        <dbReference type="Proteomes" id="UP000215914"/>
    </source>
</evidence>
<organism evidence="1 2">
    <name type="scientific">Helianthus annuus</name>
    <name type="common">Common sunflower</name>
    <dbReference type="NCBI Taxonomy" id="4232"/>
    <lineage>
        <taxon>Eukaryota</taxon>
        <taxon>Viridiplantae</taxon>
        <taxon>Streptophyta</taxon>
        <taxon>Embryophyta</taxon>
        <taxon>Tracheophyta</taxon>
        <taxon>Spermatophyta</taxon>
        <taxon>Magnoliopsida</taxon>
        <taxon>eudicotyledons</taxon>
        <taxon>Gunneridae</taxon>
        <taxon>Pentapetalae</taxon>
        <taxon>asterids</taxon>
        <taxon>campanulids</taxon>
        <taxon>Asterales</taxon>
        <taxon>Asteraceae</taxon>
        <taxon>Asteroideae</taxon>
        <taxon>Heliantheae alliance</taxon>
        <taxon>Heliantheae</taxon>
        <taxon>Helianthus</taxon>
    </lineage>
</organism>
<comment type="caution">
    <text evidence="1">The sequence shown here is derived from an EMBL/GenBank/DDBJ whole genome shotgun (WGS) entry which is preliminary data.</text>
</comment>
<accession>A0A9K3E2Q9</accession>
<gene>
    <name evidence="1" type="ORF">HanXRQr2_Chr15g0697941</name>
</gene>